<gene>
    <name evidence="1" type="ORF">DHETER_LOCUS12950</name>
</gene>
<reference evidence="1" key="1">
    <citation type="submission" date="2021-06" db="EMBL/GenBank/DDBJ databases">
        <authorList>
            <person name="Kallberg Y."/>
            <person name="Tangrot J."/>
            <person name="Rosling A."/>
        </authorList>
    </citation>
    <scope>NUCLEOTIDE SEQUENCE</scope>
    <source>
        <strain evidence="1">IL203A</strain>
    </source>
</reference>
<evidence type="ECO:0000313" key="1">
    <source>
        <dbReference type="EMBL" id="CAG8723126.1"/>
    </source>
</evidence>
<dbReference type="EMBL" id="CAJVPU010033692">
    <property type="protein sequence ID" value="CAG8723126.1"/>
    <property type="molecule type" value="Genomic_DNA"/>
</dbReference>
<keyword evidence="2" id="KW-1185">Reference proteome</keyword>
<protein>
    <submittedName>
        <fullName evidence="1">16528_t:CDS:1</fullName>
    </submittedName>
</protein>
<sequence length="117" mass="13272">MSNYLPQASGYLPYWTLFVSIVAFSNSIQNFVTVSITKQIYNAKPEQVTELAARLFAVWTFTSGVIRFYASYNINNKTIYHITIWTYVIAFVYFATELLYFKSADIGPGALSPIIVS</sequence>
<comment type="caution">
    <text evidence="1">The sequence shown here is derived from an EMBL/GenBank/DDBJ whole genome shotgun (WGS) entry which is preliminary data.</text>
</comment>
<feature type="non-terminal residue" evidence="1">
    <location>
        <position position="117"/>
    </location>
</feature>
<evidence type="ECO:0000313" key="2">
    <source>
        <dbReference type="Proteomes" id="UP000789702"/>
    </source>
</evidence>
<dbReference type="Proteomes" id="UP000789702">
    <property type="component" value="Unassembled WGS sequence"/>
</dbReference>
<proteinExistence type="predicted"/>
<organism evidence="1 2">
    <name type="scientific">Dentiscutata heterogama</name>
    <dbReference type="NCBI Taxonomy" id="1316150"/>
    <lineage>
        <taxon>Eukaryota</taxon>
        <taxon>Fungi</taxon>
        <taxon>Fungi incertae sedis</taxon>
        <taxon>Mucoromycota</taxon>
        <taxon>Glomeromycotina</taxon>
        <taxon>Glomeromycetes</taxon>
        <taxon>Diversisporales</taxon>
        <taxon>Gigasporaceae</taxon>
        <taxon>Dentiscutata</taxon>
    </lineage>
</organism>
<accession>A0ACA9PTK9</accession>
<name>A0ACA9PTK9_9GLOM</name>